<dbReference type="InterPro" id="IPR014016">
    <property type="entry name" value="UvrD-like_ATP-bd"/>
</dbReference>
<dbReference type="Proteomes" id="UP001208656">
    <property type="component" value="Unassembled WGS sequence"/>
</dbReference>
<evidence type="ECO:0000256" key="7">
    <source>
        <dbReference type="ARBA" id="ARBA00022840"/>
    </source>
</evidence>
<dbReference type="Gene3D" id="3.90.320.10">
    <property type="match status" value="1"/>
</dbReference>
<dbReference type="InterPro" id="IPR027417">
    <property type="entry name" value="P-loop_NTPase"/>
</dbReference>
<comment type="catalytic activity">
    <reaction evidence="12 13">
        <text>ATP + H2O = ADP + phosphate + H(+)</text>
        <dbReference type="Rhea" id="RHEA:13065"/>
        <dbReference type="ChEBI" id="CHEBI:15377"/>
        <dbReference type="ChEBI" id="CHEBI:15378"/>
        <dbReference type="ChEBI" id="CHEBI:30616"/>
        <dbReference type="ChEBI" id="CHEBI:43474"/>
        <dbReference type="ChEBI" id="CHEBI:456216"/>
        <dbReference type="EC" id="5.6.2.4"/>
    </reaction>
</comment>
<comment type="subunit">
    <text evidence="13">Heterodimer of AddA and AddB/RexB.</text>
</comment>
<organism evidence="17 18">
    <name type="scientific">Pallidibacillus thermolactis</name>
    <dbReference type="NCBI Taxonomy" id="251051"/>
    <lineage>
        <taxon>Bacteria</taxon>
        <taxon>Bacillati</taxon>
        <taxon>Bacillota</taxon>
        <taxon>Bacilli</taxon>
        <taxon>Bacillales</taxon>
        <taxon>Bacillaceae</taxon>
        <taxon>Pallidibacillus</taxon>
    </lineage>
</organism>
<sequence>MNIPTKPKDVTWTDDQWKAIHASGKDILVAAAAGSGKTAVLVERIIEKITSETNPVNVDELLVATFTNASAAEMRHRIGVALEKEIKKNPYSNHLRRQLSLLNHASISTLHSFCLDVVRKYYYLIDIDPGFRLMEETEGMLLKDEAIESLLEEEYGKKSNEPFFKVVDMFTNDRTDDELQKLILQLFEFSRANPNPDRWLDSLIDMYDIKDSQNVENLPFIEPLLYDLQLQLHEAKRLFEEALELTKMPGGPDKRAENFENDIELVDELLRAKDDSFQVLYDTFQNVSFSRLKPCRGDEYDTELIEKSKTLREQGKKIISKLKDELFSRKPATYIQDLQKMKEPISTLVELVRRFSQKFSQLKKEKGLVDFSDLEHYALQILATPNEKGELLPTEAALSYQKQFKEVFIDEYQDTNMVQESILQLVKKPSEAEGNLFMVGDVKQSIYRFRLAEPNLFLDKYLRFSLDGKNTGLRIDLSKNFRSRKEVLDGTNFIFKQIMGKTVGEIEYDEAAELKLGADYPQDQTYPIEFAIIHKEEAKGGQDSWDEEEDAFHDSDAFTSEELEQSELESIYVARKIRELIDSKVKVYDTKKKSYRPIQYQDIVILFRSFQWAPQFMEACKDENIPVYADISTGYFEAAEVSTMLALLKVIDNPYQDIPLVSVLRSPIIGLNEEQLAKIRIYAKKTSYYDAVKKFHQLRVQSEIEEEIQQKLDLFLQQLNDWRTQARSGSLSELIWQLYRDTKFYDYVGGLPGGKQRQANLRALYDRARQYESTSFRGLFRFLRFIERMQDRGEDLGVARSLGENEDVVRIMTIHKSKGLEFPVVFVAGMGRQFNMMDLRKNYLFDKAFGLAINYIDPEKQITYPSLIHMAFVRKKRLELIAEEMRVLYVALTRAKEKLYLVGSTKNKEKLLEKWQKHLSEMNWLLSDFDRMKGKSYLDWVGPALIRHRDAANLRLSPVEMKNETIQEIYEHPSLWKMDWVSNQMLTKAEVEEDRDEDLLNFVKKGKPVPVESQYKEKIASQLKWQYEYLPATVHRSKQSVTEIKRLRELRDEYSDVSFIRPFKKPITSRPKFMQMKKLTPAEKGTAMHKVMQHVDLSVKPSRESIEKQLYFMQENELITTEEAQAIQIDAVIQFFNTEIGLRVLGSDWVKREVPFSFTLPPQDVYLDWQKGEDPVFVQGIIDLLIKDANGLVIIDYKTDQITDRFKNGFAEAKPILLKRYRTQVALYRNAVATIFNEPVTASYLYFFDGGHVLKVE</sequence>
<feature type="domain" description="UvrD-like helicase C-terminal" evidence="16">
    <location>
        <begin position="523"/>
        <end position="819"/>
    </location>
</feature>
<feature type="domain" description="UvrD-like helicase ATP-binding" evidence="15">
    <location>
        <begin position="10"/>
        <end position="484"/>
    </location>
</feature>
<evidence type="ECO:0000313" key="17">
    <source>
        <dbReference type="EMBL" id="MCU9594956.1"/>
    </source>
</evidence>
<keyword evidence="7 13" id="KW-0067">ATP-binding</keyword>
<dbReference type="Pfam" id="PF13361">
    <property type="entry name" value="UvrD_C"/>
    <property type="match status" value="1"/>
</dbReference>
<evidence type="ECO:0000256" key="13">
    <source>
        <dbReference type="HAMAP-Rule" id="MF_01451"/>
    </source>
</evidence>
<dbReference type="SUPFAM" id="SSF52540">
    <property type="entry name" value="P-loop containing nucleoside triphosphate hydrolases"/>
    <property type="match status" value="1"/>
</dbReference>
<keyword evidence="18" id="KW-1185">Reference proteome</keyword>
<evidence type="ECO:0000259" key="16">
    <source>
        <dbReference type="PROSITE" id="PS51217"/>
    </source>
</evidence>
<keyword evidence="3 13" id="KW-0227">DNA damage</keyword>
<reference evidence="17 18" key="1">
    <citation type="submission" date="2022-10" db="EMBL/GenBank/DDBJ databases">
        <title>Description of Fervidibacillus gen. nov. in the family Fervidibacillaceae fam. nov. with two species, Fervidibacillus albus sp. nov., and Fervidibacillus halotolerans sp. nov., isolated from tidal flat sediments.</title>
        <authorList>
            <person name="Kwon K.K."/>
            <person name="Yang S.-H."/>
        </authorList>
    </citation>
    <scope>NUCLEOTIDE SEQUENCE [LARGE SCALE GENOMIC DNA]</scope>
    <source>
        <strain evidence="17 18">DSM 23332</strain>
    </source>
</reference>
<dbReference type="PROSITE" id="PS51217">
    <property type="entry name" value="UVRD_HELICASE_CTER"/>
    <property type="match status" value="1"/>
</dbReference>
<keyword evidence="10 13" id="KW-0413">Isomerase</keyword>
<proteinExistence type="inferred from homology"/>
<comment type="catalytic activity">
    <reaction evidence="11 13">
        <text>Couples ATP hydrolysis with the unwinding of duplex DNA by translocating in the 3'-5' direction.</text>
        <dbReference type="EC" id="5.6.2.4"/>
    </reaction>
</comment>
<comment type="similarity">
    <text evidence="13">Belongs to the helicase family. AddA subfamily.</text>
</comment>
<dbReference type="NCBIfam" id="TIGR02785">
    <property type="entry name" value="addA_Gpos"/>
    <property type="match status" value="1"/>
</dbReference>
<evidence type="ECO:0000259" key="15">
    <source>
        <dbReference type="PROSITE" id="PS51198"/>
    </source>
</evidence>
<accession>A0ABT2WHL9</accession>
<dbReference type="HAMAP" id="MF_01451">
    <property type="entry name" value="AddA"/>
    <property type="match status" value="1"/>
</dbReference>
<name>A0ABT2WHL9_9BACI</name>
<comment type="cofactor">
    <cofactor evidence="13">
        <name>Mg(2+)</name>
        <dbReference type="ChEBI" id="CHEBI:18420"/>
    </cofactor>
</comment>
<dbReference type="InterPro" id="IPR014152">
    <property type="entry name" value="AddA"/>
</dbReference>
<dbReference type="InterPro" id="IPR011335">
    <property type="entry name" value="Restrct_endonuc-II-like"/>
</dbReference>
<evidence type="ECO:0000256" key="14">
    <source>
        <dbReference type="PROSITE-ProRule" id="PRU00560"/>
    </source>
</evidence>
<dbReference type="InterPro" id="IPR000212">
    <property type="entry name" value="DNA_helicase_UvrD/REP"/>
</dbReference>
<keyword evidence="6 13" id="KW-0269">Exonuclease</keyword>
<evidence type="ECO:0000256" key="10">
    <source>
        <dbReference type="ARBA" id="ARBA00023235"/>
    </source>
</evidence>
<keyword evidence="9 13" id="KW-0234">DNA repair</keyword>
<keyword evidence="2 13" id="KW-0547">Nucleotide-binding</keyword>
<dbReference type="Pfam" id="PF12705">
    <property type="entry name" value="PDDEXK_1"/>
    <property type="match status" value="1"/>
</dbReference>
<dbReference type="SUPFAM" id="SSF52980">
    <property type="entry name" value="Restriction endonuclease-like"/>
    <property type="match status" value="1"/>
</dbReference>
<evidence type="ECO:0000256" key="3">
    <source>
        <dbReference type="ARBA" id="ARBA00022763"/>
    </source>
</evidence>
<dbReference type="EMBL" id="JAOUSE010000034">
    <property type="protein sequence ID" value="MCU9594956.1"/>
    <property type="molecule type" value="Genomic_DNA"/>
</dbReference>
<dbReference type="PANTHER" id="PTHR11070:SF48">
    <property type="entry name" value="ATP-DEPENDENT HELICASE_NUCLEASE SUBUNIT A"/>
    <property type="match status" value="1"/>
</dbReference>
<evidence type="ECO:0000256" key="9">
    <source>
        <dbReference type="ARBA" id="ARBA00023204"/>
    </source>
</evidence>
<evidence type="ECO:0000256" key="2">
    <source>
        <dbReference type="ARBA" id="ARBA00022741"/>
    </source>
</evidence>
<evidence type="ECO:0000256" key="6">
    <source>
        <dbReference type="ARBA" id="ARBA00022839"/>
    </source>
</evidence>
<evidence type="ECO:0000256" key="1">
    <source>
        <dbReference type="ARBA" id="ARBA00022722"/>
    </source>
</evidence>
<dbReference type="PANTHER" id="PTHR11070">
    <property type="entry name" value="UVRD / RECB / PCRA DNA HELICASE FAMILY MEMBER"/>
    <property type="match status" value="1"/>
</dbReference>
<keyword evidence="1 13" id="KW-0540">Nuclease</keyword>
<keyword evidence="8 13" id="KW-0238">DNA-binding</keyword>
<dbReference type="Pfam" id="PF00580">
    <property type="entry name" value="UvrD-helicase"/>
    <property type="match status" value="1"/>
</dbReference>
<dbReference type="InterPro" id="IPR038726">
    <property type="entry name" value="PDDEXK_AddAB-type"/>
</dbReference>
<dbReference type="GO" id="GO:0004386">
    <property type="term" value="F:helicase activity"/>
    <property type="evidence" value="ECO:0007669"/>
    <property type="project" value="UniProtKB-KW"/>
</dbReference>
<dbReference type="InterPro" id="IPR014017">
    <property type="entry name" value="DNA_helicase_UvrD-like_C"/>
</dbReference>
<dbReference type="PROSITE" id="PS51198">
    <property type="entry name" value="UVRD_HELICASE_ATP_BIND"/>
    <property type="match status" value="1"/>
</dbReference>
<evidence type="ECO:0000313" key="18">
    <source>
        <dbReference type="Proteomes" id="UP001208656"/>
    </source>
</evidence>
<evidence type="ECO:0000256" key="11">
    <source>
        <dbReference type="ARBA" id="ARBA00034617"/>
    </source>
</evidence>
<comment type="caution">
    <text evidence="17">The sequence shown here is derived from an EMBL/GenBank/DDBJ whole genome shotgun (WGS) entry which is preliminary data.</text>
</comment>
<dbReference type="InterPro" id="IPR011604">
    <property type="entry name" value="PDDEXK-like_dom_sf"/>
</dbReference>
<feature type="binding site" evidence="14">
    <location>
        <begin position="31"/>
        <end position="38"/>
    </location>
    <ligand>
        <name>ATP</name>
        <dbReference type="ChEBI" id="CHEBI:30616"/>
    </ligand>
</feature>
<gene>
    <name evidence="13 17" type="primary">addA</name>
    <name evidence="17" type="ORF">OEV82_10950</name>
</gene>
<comment type="function">
    <text evidence="13">The heterodimer acts as both an ATP-dependent DNA helicase and an ATP-dependent, dual-direction single-stranded exonuclease. Recognizes the chi site generating a DNA molecule suitable for the initiation of homologous recombination. The AddA nuclease domain is required for chi fragment generation; this subunit has the helicase and 3' -&gt; 5' nuclease activities.</text>
</comment>
<keyword evidence="4 13" id="KW-0378">Hydrolase</keyword>
<evidence type="ECO:0000256" key="4">
    <source>
        <dbReference type="ARBA" id="ARBA00022801"/>
    </source>
</evidence>
<dbReference type="CDD" id="cd18807">
    <property type="entry name" value="SF1_C_UvrD"/>
    <property type="match status" value="1"/>
</dbReference>
<evidence type="ECO:0000256" key="5">
    <source>
        <dbReference type="ARBA" id="ARBA00022806"/>
    </source>
</evidence>
<evidence type="ECO:0000256" key="12">
    <source>
        <dbReference type="ARBA" id="ARBA00048988"/>
    </source>
</evidence>
<dbReference type="EC" id="5.6.2.4" evidence="13"/>
<dbReference type="RefSeq" id="WP_263061901.1">
    <property type="nucleotide sequence ID" value="NZ_JAOUSE010000034.1"/>
</dbReference>
<evidence type="ECO:0000256" key="8">
    <source>
        <dbReference type="ARBA" id="ARBA00023125"/>
    </source>
</evidence>
<protein>
    <recommendedName>
        <fullName evidence="13">ATP-dependent helicase/nuclease subunit A</fullName>
        <ecNumber evidence="13">3.1.-.-</ecNumber>
        <ecNumber evidence="13">5.6.2.4</ecNumber>
    </recommendedName>
    <alternativeName>
        <fullName evidence="13">ATP-dependent helicase/nuclease AddA</fullName>
    </alternativeName>
    <alternativeName>
        <fullName evidence="13">DNA 3'-5' helicase AddA</fullName>
    </alternativeName>
</protein>
<dbReference type="EC" id="3.1.-.-" evidence="13"/>
<dbReference type="Gene3D" id="3.40.50.300">
    <property type="entry name" value="P-loop containing nucleotide triphosphate hydrolases"/>
    <property type="match status" value="4"/>
</dbReference>
<keyword evidence="5 13" id="KW-0347">Helicase</keyword>